<dbReference type="EMBL" id="JABANN010000249">
    <property type="protein sequence ID" value="KAF4664847.1"/>
    <property type="molecule type" value="Genomic_DNA"/>
</dbReference>
<feature type="transmembrane region" description="Helical" evidence="2">
    <location>
        <begin position="212"/>
        <end position="236"/>
    </location>
</feature>
<organism evidence="3 4">
    <name type="scientific">Perkinsus olseni</name>
    <name type="common">Perkinsus atlanticus</name>
    <dbReference type="NCBI Taxonomy" id="32597"/>
    <lineage>
        <taxon>Eukaryota</taxon>
        <taxon>Sar</taxon>
        <taxon>Alveolata</taxon>
        <taxon>Perkinsozoa</taxon>
        <taxon>Perkinsea</taxon>
        <taxon>Perkinsida</taxon>
        <taxon>Perkinsidae</taxon>
        <taxon>Perkinsus</taxon>
    </lineage>
</organism>
<name>A0A7J6LZZ3_PEROL</name>
<reference evidence="3 4" key="1">
    <citation type="submission" date="2020-04" db="EMBL/GenBank/DDBJ databases">
        <title>Perkinsus olseni comparative genomics.</title>
        <authorList>
            <person name="Bogema D.R."/>
        </authorList>
    </citation>
    <scope>NUCLEOTIDE SEQUENCE [LARGE SCALE GENOMIC DNA]</scope>
    <source>
        <strain evidence="3">ATCC PRA-31</strain>
    </source>
</reference>
<feature type="region of interest" description="Disordered" evidence="1">
    <location>
        <begin position="376"/>
        <end position="405"/>
    </location>
</feature>
<gene>
    <name evidence="3" type="ORF">FOL46_003983</name>
</gene>
<sequence length="647" mass="70554">MRQSPSSIQRNGRAGLYDLGKRPNGRGLSSGFGPTAAESIPEMHDGCPNVTKHVVVKVLGNPRKGPYELQVRSLEELSEWVGRKWDPTGSGSCQLMTAANFPLTQERFSKPTSSRVPMVVHVRRRGTETEKSEELQRRLVANNESLSVELESVRSSSEELVRRVSELEVALLAKHEADEREGQSRPFGGLQADENLITGSLRALRSVRERPVLAILVVLAIFTVMVLSVVTGHIAAASTIAAHRGDTEKLIAAQGADIEASLSQNSTAEVIAWREETRQDLHDYFERLLNVTEMGFAYLKVSRRVSVSPVRPEEASAEVQTSRQTLVPRHLGVAASGLRGRRRVVRGRARVVKILIGIDELKRQERLRLIEVNDESVTQEKTRDGDTLEEASLHDEKGRAASAASKTLEKEVVDDIVMDDERQVASGFDAASKEEGGVIIGNVMTLDERGPTSGSSSASGVDAVEVVEDAVMRENAMASGSSLGCSTPELSPAAARLYSQTRLIPFVKQGTTGLARVIVEGAIVVLGKLVTLCGPVYLTCESTDSDASFIRLPPLRVEGSPLYPSQIRGLQSLGCYYFGAQSQEEITPELATAEGIMKISPLRMDNIYICINSGMWRIHLGEETVDGWGREVVLPLVDVDDPFDPLD</sequence>
<protein>
    <submittedName>
        <fullName evidence="3">Uncharacterized protein</fullName>
    </submittedName>
</protein>
<evidence type="ECO:0000256" key="1">
    <source>
        <dbReference type="SAM" id="MobiDB-lite"/>
    </source>
</evidence>
<evidence type="ECO:0000313" key="4">
    <source>
        <dbReference type="Proteomes" id="UP000572268"/>
    </source>
</evidence>
<comment type="caution">
    <text evidence="3">The sequence shown here is derived from an EMBL/GenBank/DDBJ whole genome shotgun (WGS) entry which is preliminary data.</text>
</comment>
<dbReference type="Proteomes" id="UP000572268">
    <property type="component" value="Unassembled WGS sequence"/>
</dbReference>
<proteinExistence type="predicted"/>
<accession>A0A7J6LZZ3</accession>
<dbReference type="AlphaFoldDB" id="A0A7J6LZZ3"/>
<evidence type="ECO:0000313" key="3">
    <source>
        <dbReference type="EMBL" id="KAF4664847.1"/>
    </source>
</evidence>
<feature type="region of interest" description="Disordered" evidence="1">
    <location>
        <begin position="1"/>
        <end position="37"/>
    </location>
</feature>
<keyword evidence="2" id="KW-1133">Transmembrane helix</keyword>
<feature type="compositionally biased region" description="Basic and acidic residues" evidence="1">
    <location>
        <begin position="378"/>
        <end position="399"/>
    </location>
</feature>
<feature type="compositionally biased region" description="Polar residues" evidence="1">
    <location>
        <begin position="1"/>
        <end position="10"/>
    </location>
</feature>
<keyword evidence="2" id="KW-0812">Transmembrane</keyword>
<evidence type="ECO:0000256" key="2">
    <source>
        <dbReference type="SAM" id="Phobius"/>
    </source>
</evidence>
<keyword evidence="2" id="KW-0472">Membrane</keyword>